<dbReference type="GO" id="GO:0030497">
    <property type="term" value="P:fatty acid elongation"/>
    <property type="evidence" value="ECO:0007669"/>
    <property type="project" value="TreeGrafter"/>
</dbReference>
<dbReference type="Pfam" id="PF00106">
    <property type="entry name" value="adh_short"/>
    <property type="match status" value="1"/>
</dbReference>
<dbReference type="Proteomes" id="UP000260773">
    <property type="component" value="Unassembled WGS sequence"/>
</dbReference>
<dbReference type="EMBL" id="QVEP01000044">
    <property type="protein sequence ID" value="RGB75726.1"/>
    <property type="molecule type" value="Genomic_DNA"/>
</dbReference>
<dbReference type="InterPro" id="IPR020904">
    <property type="entry name" value="Sc_DH/Rdtase_CS"/>
</dbReference>
<protein>
    <submittedName>
        <fullName evidence="4">SDR family NAD(P)-dependent oxidoreductase</fullName>
    </submittedName>
</protein>
<dbReference type="InterPro" id="IPR036291">
    <property type="entry name" value="NAD(P)-bd_dom_sf"/>
</dbReference>
<dbReference type="NCBIfam" id="NF047420">
    <property type="entry name" value="EF_P_mod_YmfI"/>
    <property type="match status" value="1"/>
</dbReference>
<dbReference type="FunFam" id="3.40.50.720:FF:000173">
    <property type="entry name" value="3-oxoacyl-[acyl-carrier protein] reductase"/>
    <property type="match status" value="1"/>
</dbReference>
<dbReference type="PANTHER" id="PTHR42760:SF40">
    <property type="entry name" value="3-OXOACYL-[ACYL-CARRIER-PROTEIN] REDUCTASE, CHLOROPLASTIC"/>
    <property type="match status" value="1"/>
</dbReference>
<evidence type="ECO:0000256" key="3">
    <source>
        <dbReference type="RuleBase" id="RU000363"/>
    </source>
</evidence>
<sequence>MTPNKTVFITGASRGIGRAIAIRFAAAGYQLALCCRQNTQLLEDLQQLIISQYHTDCLIFTGDTGDYHQLETMISETIARFHHIDVLVNNAGISYIGLLTDMSPDDWQRIVNTNLTSVFNSCRLAVPGMVHEHSGKIINISSVWGCCGASCEVAYSATKGGINAFTQALAKELAPSNIQVNAVACGAIDTEMNAFLSEADRIALTDEIPSGRFGRPEEVAELVLDLAQKHSYLTGQIIRLDGGWI</sequence>
<dbReference type="PROSITE" id="PS00061">
    <property type="entry name" value="ADH_SHORT"/>
    <property type="match status" value="1"/>
</dbReference>
<dbReference type="PRINTS" id="PR00081">
    <property type="entry name" value="GDHRDH"/>
</dbReference>
<evidence type="ECO:0000313" key="4">
    <source>
        <dbReference type="EMBL" id="RGB75726.1"/>
    </source>
</evidence>
<evidence type="ECO:0000256" key="1">
    <source>
        <dbReference type="ARBA" id="ARBA00006484"/>
    </source>
</evidence>
<evidence type="ECO:0000256" key="2">
    <source>
        <dbReference type="ARBA" id="ARBA00023002"/>
    </source>
</evidence>
<dbReference type="AlphaFoldDB" id="A0A3E2TH29"/>
<organism evidence="4 5">
    <name type="scientific">Coprococcus catus</name>
    <dbReference type="NCBI Taxonomy" id="116085"/>
    <lineage>
        <taxon>Bacteria</taxon>
        <taxon>Bacillati</taxon>
        <taxon>Bacillota</taxon>
        <taxon>Clostridia</taxon>
        <taxon>Lachnospirales</taxon>
        <taxon>Lachnospiraceae</taxon>
        <taxon>Coprococcus</taxon>
    </lineage>
</organism>
<dbReference type="GO" id="GO:0016616">
    <property type="term" value="F:oxidoreductase activity, acting on the CH-OH group of donors, NAD or NADP as acceptor"/>
    <property type="evidence" value="ECO:0007669"/>
    <property type="project" value="TreeGrafter"/>
</dbReference>
<dbReference type="SUPFAM" id="SSF51735">
    <property type="entry name" value="NAD(P)-binding Rossmann-fold domains"/>
    <property type="match status" value="1"/>
</dbReference>
<dbReference type="PANTHER" id="PTHR42760">
    <property type="entry name" value="SHORT-CHAIN DEHYDROGENASES/REDUCTASES FAMILY MEMBER"/>
    <property type="match status" value="1"/>
</dbReference>
<comment type="similarity">
    <text evidence="1 3">Belongs to the short-chain dehydrogenases/reductases (SDR) family.</text>
</comment>
<accession>A0A3E2TH29</accession>
<reference evidence="4 5" key="1">
    <citation type="submission" date="2018-08" db="EMBL/GenBank/DDBJ databases">
        <title>A genome reference for cultivated species of the human gut microbiota.</title>
        <authorList>
            <person name="Zou Y."/>
            <person name="Xue W."/>
            <person name="Luo G."/>
        </authorList>
    </citation>
    <scope>NUCLEOTIDE SEQUENCE [LARGE SCALE GENOMIC DNA]</scope>
    <source>
        <strain evidence="4 5">AF45-17</strain>
    </source>
</reference>
<dbReference type="Gene3D" id="3.40.50.720">
    <property type="entry name" value="NAD(P)-binding Rossmann-like Domain"/>
    <property type="match status" value="1"/>
</dbReference>
<gene>
    <name evidence="4" type="ORF">DW070_13760</name>
</gene>
<dbReference type="PRINTS" id="PR00080">
    <property type="entry name" value="SDRFAMILY"/>
</dbReference>
<keyword evidence="2" id="KW-0560">Oxidoreductase</keyword>
<dbReference type="RefSeq" id="WP_015512627.1">
    <property type="nucleotide sequence ID" value="NZ_JAQENQ010000015.1"/>
</dbReference>
<comment type="caution">
    <text evidence="4">The sequence shown here is derived from an EMBL/GenBank/DDBJ whole genome shotgun (WGS) entry which is preliminary data.</text>
</comment>
<evidence type="ECO:0000313" key="5">
    <source>
        <dbReference type="Proteomes" id="UP000260773"/>
    </source>
</evidence>
<name>A0A3E2TH29_9FIRM</name>
<dbReference type="InterPro" id="IPR002347">
    <property type="entry name" value="SDR_fam"/>
</dbReference>
<proteinExistence type="inferred from homology"/>